<organism evidence="2 4">
    <name type="scientific">Adineta steineri</name>
    <dbReference type="NCBI Taxonomy" id="433720"/>
    <lineage>
        <taxon>Eukaryota</taxon>
        <taxon>Metazoa</taxon>
        <taxon>Spiralia</taxon>
        <taxon>Gnathifera</taxon>
        <taxon>Rotifera</taxon>
        <taxon>Eurotatoria</taxon>
        <taxon>Bdelloidea</taxon>
        <taxon>Adinetida</taxon>
        <taxon>Adinetidae</taxon>
        <taxon>Adineta</taxon>
    </lineage>
</organism>
<feature type="coiled-coil region" evidence="1">
    <location>
        <begin position="36"/>
        <end position="98"/>
    </location>
</feature>
<dbReference type="Proteomes" id="UP000663868">
    <property type="component" value="Unassembled WGS sequence"/>
</dbReference>
<evidence type="ECO:0000313" key="3">
    <source>
        <dbReference type="EMBL" id="CAF3937467.1"/>
    </source>
</evidence>
<dbReference type="SUPFAM" id="SSF101898">
    <property type="entry name" value="NHL repeat"/>
    <property type="match status" value="1"/>
</dbReference>
<dbReference type="AlphaFoldDB" id="A0A814XNZ3"/>
<dbReference type="InterPro" id="IPR011042">
    <property type="entry name" value="6-blade_b-propeller_TolB-like"/>
</dbReference>
<accession>A0A814XNZ3</accession>
<gene>
    <name evidence="2" type="ORF">IZO911_LOCUS29374</name>
    <name evidence="3" type="ORF">KXQ929_LOCUS24826</name>
</gene>
<evidence type="ECO:0000256" key="1">
    <source>
        <dbReference type="SAM" id="Coils"/>
    </source>
</evidence>
<proteinExistence type="predicted"/>
<name>A0A814XNZ3_9BILA</name>
<evidence type="ECO:0000313" key="2">
    <source>
        <dbReference type="EMBL" id="CAF1214739.1"/>
    </source>
</evidence>
<dbReference type="Gene3D" id="2.120.10.30">
    <property type="entry name" value="TolB, C-terminal domain"/>
    <property type="match status" value="1"/>
</dbReference>
<comment type="caution">
    <text evidence="2">The sequence shown here is derived from an EMBL/GenBank/DDBJ whole genome shotgun (WGS) entry which is preliminary data.</text>
</comment>
<dbReference type="Proteomes" id="UP000663860">
    <property type="component" value="Unassembled WGS sequence"/>
</dbReference>
<dbReference type="EMBL" id="CAJOBB010002096">
    <property type="protein sequence ID" value="CAF3937467.1"/>
    <property type="molecule type" value="Genomic_DNA"/>
</dbReference>
<keyword evidence="1" id="KW-0175">Coiled coil</keyword>
<protein>
    <submittedName>
        <fullName evidence="2">Uncharacterized protein</fullName>
    </submittedName>
</protein>
<dbReference type="EMBL" id="CAJNOE010000436">
    <property type="protein sequence ID" value="CAF1214739.1"/>
    <property type="molecule type" value="Genomic_DNA"/>
</dbReference>
<evidence type="ECO:0000313" key="4">
    <source>
        <dbReference type="Proteomes" id="UP000663860"/>
    </source>
</evidence>
<sequence>MANNKTQCFTCNKDKITYSCEGCIKKFCLIHLTEHQQILREELNNIINDYNQFKQRINQQKQNHSLIKQIDQWERNTIEKIQEKAKEYREIITEFSKIWFNDFSGQIEQIHEKNKYNEINLSNKVIEITEELNNLSNISVKEDSQSFINEISIILSKQSKFNKWKQNAIIVAAENGRGQELNQLNSTGVIFIDKNKKIFVADCFNHRIVEWKYNAKEGQIIAGGNGKENEVRQWNMGEYNEGIVVAGENGKRDQLNTPDLIFVDKDQSVYVSDKDNHRVMKWRKDAKEGRIVAGGNDQGKNLNQLSSSDGVIVESLGQIYIIDWGNTRVMRWCEGKEEGEIQ</sequence>
<reference evidence="2" key="1">
    <citation type="submission" date="2021-02" db="EMBL/GenBank/DDBJ databases">
        <authorList>
            <person name="Nowell W R."/>
        </authorList>
    </citation>
    <scope>NUCLEOTIDE SEQUENCE</scope>
</reference>